<dbReference type="EMBL" id="MORL01000003">
    <property type="protein sequence ID" value="OIN59727.1"/>
    <property type="molecule type" value="Genomic_DNA"/>
</dbReference>
<evidence type="ECO:0000313" key="2">
    <source>
        <dbReference type="EMBL" id="OIN59727.1"/>
    </source>
</evidence>
<proteinExistence type="predicted"/>
<sequence length="144" mass="16593">MLKQKELQNIIDQFPEERLKEKAFFGIYHYGNNTDESFIKANTEGLQLFALQLLRSTLDIDLTSSTANQNTISLIYDEDWIDEHSDTLIQYIHPVFEKPVPKIIKKNSPYFSGKLVGLAFSLFALLVVVALLIGFVTILKWLLW</sequence>
<dbReference type="RefSeq" id="WP_071502527.1">
    <property type="nucleotide sequence ID" value="NZ_MORL01000003.1"/>
</dbReference>
<accession>A0A1S2VLS5</accession>
<reference evidence="2 3" key="1">
    <citation type="submission" date="2016-10" db="EMBL/GenBank/DDBJ databases">
        <title>Arsenicibacter rosenii gen. nov., sp. nov., an efficient arsenic-methylating bacterium isolated from an arsenic-contaminated paddy soil.</title>
        <authorList>
            <person name="Huang K."/>
        </authorList>
    </citation>
    <scope>NUCLEOTIDE SEQUENCE [LARGE SCALE GENOMIC DNA]</scope>
    <source>
        <strain evidence="2 3">SM-1</strain>
    </source>
</reference>
<gene>
    <name evidence="2" type="ORF">BLX24_07650</name>
</gene>
<name>A0A1S2VLS5_9BACT</name>
<feature type="transmembrane region" description="Helical" evidence="1">
    <location>
        <begin position="115"/>
        <end position="143"/>
    </location>
</feature>
<dbReference type="Proteomes" id="UP000181790">
    <property type="component" value="Unassembled WGS sequence"/>
</dbReference>
<keyword evidence="1" id="KW-0472">Membrane</keyword>
<protein>
    <submittedName>
        <fullName evidence="2">Uncharacterized protein</fullName>
    </submittedName>
</protein>
<comment type="caution">
    <text evidence="2">The sequence shown here is derived from an EMBL/GenBank/DDBJ whole genome shotgun (WGS) entry which is preliminary data.</text>
</comment>
<dbReference type="OrthoDB" id="1454326at2"/>
<organism evidence="2 3">
    <name type="scientific">Arsenicibacter rosenii</name>
    <dbReference type="NCBI Taxonomy" id="1750698"/>
    <lineage>
        <taxon>Bacteria</taxon>
        <taxon>Pseudomonadati</taxon>
        <taxon>Bacteroidota</taxon>
        <taxon>Cytophagia</taxon>
        <taxon>Cytophagales</taxon>
        <taxon>Spirosomataceae</taxon>
        <taxon>Arsenicibacter</taxon>
    </lineage>
</organism>
<keyword evidence="1" id="KW-0812">Transmembrane</keyword>
<keyword evidence="1" id="KW-1133">Transmembrane helix</keyword>
<evidence type="ECO:0000256" key="1">
    <source>
        <dbReference type="SAM" id="Phobius"/>
    </source>
</evidence>
<evidence type="ECO:0000313" key="3">
    <source>
        <dbReference type="Proteomes" id="UP000181790"/>
    </source>
</evidence>
<dbReference type="AlphaFoldDB" id="A0A1S2VLS5"/>
<keyword evidence="3" id="KW-1185">Reference proteome</keyword>